<evidence type="ECO:0000313" key="3">
    <source>
        <dbReference type="Proteomes" id="UP000502894"/>
    </source>
</evidence>
<dbReference type="InterPro" id="IPR044887">
    <property type="entry name" value="SoDot-IcmSS_sf"/>
</dbReference>
<protein>
    <recommendedName>
        <fullName evidence="4">Substrate of the Dot/Icm secretion system</fullName>
    </recommendedName>
</protein>
<gene>
    <name evidence="2" type="ORF">TUM19329_08500</name>
</gene>
<dbReference type="Pfam" id="PF16848">
    <property type="entry name" value="SoDot-IcmSS"/>
    <property type="match status" value="2"/>
</dbReference>
<dbReference type="InterPro" id="IPR031758">
    <property type="entry name" value="SoDot-IcmSS"/>
</dbReference>
<evidence type="ECO:0000256" key="1">
    <source>
        <dbReference type="SAM" id="MobiDB-lite"/>
    </source>
</evidence>
<dbReference type="AlphaFoldDB" id="A0A6F8T231"/>
<dbReference type="Gene3D" id="1.20.1440.330">
    <property type="match status" value="2"/>
</dbReference>
<evidence type="ECO:0000313" key="2">
    <source>
        <dbReference type="EMBL" id="BCA94489.1"/>
    </source>
</evidence>
<sequence length="448" mass="50009">MTFTPKDFEALKKHFNDTVTVLLKRDGKEPEKHTINDLTKRKEETLFLKAVLTELENRITENAPKSLKPYAEIFYGAQALIQQDIEDNRGWGESEGLLHGRLSDGMGITETNHPDLYQQVRHISKLNNFLKLVYPEGDSRNGLLIPNVLSSVPLDKLTALIAKGYQLEETARKKLTESYLADGKTEGHANSLTVTHDIPESAIAQFETFDTLTKALDNLRMDEIANKNVVKIDLLANKTRSAQFQSLLTMAETLSASRIKAPEKIGILAGMMLLVHEQIGQEYGKHPFSNDDIPGSIVHTGLTKILKTKEMSRENAEALITSAKHFMVHMSVEHNEYKGGVVKESVRAKHLFSQVAGFNLVPVLDLMEKLIKHCRIDSLNRCVTAHKKALEDSLPPKPSSAYGYLNIGGLFGKTVTATKEVEDEINDLEEETKEQEKIVDEPSTGLVV</sequence>
<evidence type="ECO:0008006" key="4">
    <source>
        <dbReference type="Google" id="ProtNLM"/>
    </source>
</evidence>
<dbReference type="Proteomes" id="UP000502894">
    <property type="component" value="Chromosome"/>
</dbReference>
<dbReference type="RefSeq" id="WP_173236371.1">
    <property type="nucleotide sequence ID" value="NZ_AP022839.1"/>
</dbReference>
<proteinExistence type="predicted"/>
<accession>A0A6F8T231</accession>
<dbReference type="KEGG" id="lant:TUM19329_08500"/>
<reference evidence="2" key="1">
    <citation type="journal article" date="2020" name="Microbiol. Resour. Announc.">
        <title>Complete Genome Sequence of Novel Psychrotolerant Legionella Strain TUM19329, Isolated from Antarctic Lake Sediment.</title>
        <authorList>
            <person name="Shimada S."/>
            <person name="Nakai R."/>
            <person name="Aoki K."/>
            <person name="Shimoeda N."/>
            <person name="Ohno G."/>
            <person name="Miyazaki Y."/>
            <person name="Kudoh S."/>
            <person name="Imura S."/>
            <person name="Watanabe K."/>
            <person name="Ishii Y."/>
            <person name="Tateda K."/>
        </authorList>
    </citation>
    <scope>NUCLEOTIDE SEQUENCE [LARGE SCALE GENOMIC DNA]</scope>
    <source>
        <strain evidence="2">TUM19329</strain>
    </source>
</reference>
<keyword evidence="3" id="KW-1185">Reference proteome</keyword>
<organism evidence="2 3">
    <name type="scientific">Legionella antarctica</name>
    <dbReference type="NCBI Taxonomy" id="2708020"/>
    <lineage>
        <taxon>Bacteria</taxon>
        <taxon>Pseudomonadati</taxon>
        <taxon>Pseudomonadota</taxon>
        <taxon>Gammaproteobacteria</taxon>
        <taxon>Legionellales</taxon>
        <taxon>Legionellaceae</taxon>
        <taxon>Legionella</taxon>
    </lineage>
</organism>
<feature type="region of interest" description="Disordered" evidence="1">
    <location>
        <begin position="428"/>
        <end position="448"/>
    </location>
</feature>
<name>A0A6F8T231_9GAMM</name>
<dbReference type="EMBL" id="AP022839">
    <property type="protein sequence ID" value="BCA94489.1"/>
    <property type="molecule type" value="Genomic_DNA"/>
</dbReference>